<evidence type="ECO:0000313" key="2">
    <source>
        <dbReference type="EMBL" id="CAF89241.1"/>
    </source>
</evidence>
<dbReference type="InterPro" id="IPR003961">
    <property type="entry name" value="FN3_dom"/>
</dbReference>
<comment type="caution">
    <text evidence="2">The sequence shown here is derived from an EMBL/GenBank/DDBJ whole genome shotgun (WGS) entry which is preliminary data.</text>
</comment>
<feature type="non-terminal residue" evidence="2">
    <location>
        <position position="62"/>
    </location>
</feature>
<dbReference type="OrthoDB" id="8962551at2759"/>
<reference evidence="2" key="2">
    <citation type="submission" date="2004-02" db="EMBL/GenBank/DDBJ databases">
        <authorList>
            <consortium name="Genoscope"/>
            <consortium name="Whitehead Institute Centre for Genome Research"/>
        </authorList>
    </citation>
    <scope>NUCLEOTIDE SEQUENCE</scope>
</reference>
<organism evidence="2">
    <name type="scientific">Tetraodon nigroviridis</name>
    <name type="common">Spotted green pufferfish</name>
    <name type="synonym">Chelonodon nigroviridis</name>
    <dbReference type="NCBI Taxonomy" id="99883"/>
    <lineage>
        <taxon>Eukaryota</taxon>
        <taxon>Metazoa</taxon>
        <taxon>Chordata</taxon>
        <taxon>Craniata</taxon>
        <taxon>Vertebrata</taxon>
        <taxon>Euteleostomi</taxon>
        <taxon>Actinopterygii</taxon>
        <taxon>Neopterygii</taxon>
        <taxon>Teleostei</taxon>
        <taxon>Neoteleostei</taxon>
        <taxon>Acanthomorphata</taxon>
        <taxon>Eupercaria</taxon>
        <taxon>Tetraodontiformes</taxon>
        <taxon>Tetradontoidea</taxon>
        <taxon>Tetraodontidae</taxon>
        <taxon>Tetraodon</taxon>
    </lineage>
</organism>
<reference evidence="2" key="1">
    <citation type="journal article" date="2004" name="Nature">
        <title>Genome duplication in the teleost fish Tetraodon nigroviridis reveals the early vertebrate proto-karyotype.</title>
        <authorList>
            <person name="Jaillon O."/>
            <person name="Aury J.-M."/>
            <person name="Brunet F."/>
            <person name="Petit J.-L."/>
            <person name="Stange-Thomann N."/>
            <person name="Mauceli E."/>
            <person name="Bouneau L."/>
            <person name="Fischer C."/>
            <person name="Ozouf-Costaz C."/>
            <person name="Bernot A."/>
            <person name="Nicaud S."/>
            <person name="Jaffe D."/>
            <person name="Fisher S."/>
            <person name="Lutfalla G."/>
            <person name="Dossat C."/>
            <person name="Segurens B."/>
            <person name="Dasilva C."/>
            <person name="Salanoubat M."/>
            <person name="Levy M."/>
            <person name="Boudet N."/>
            <person name="Castellano S."/>
            <person name="Anthouard V."/>
            <person name="Jubin C."/>
            <person name="Castelli V."/>
            <person name="Katinka M."/>
            <person name="Vacherie B."/>
            <person name="Biemont C."/>
            <person name="Skalli Z."/>
            <person name="Cattolico L."/>
            <person name="Poulain J."/>
            <person name="De Berardinis V."/>
            <person name="Cruaud C."/>
            <person name="Duprat S."/>
            <person name="Brottier P."/>
            <person name="Coutanceau J.-P."/>
            <person name="Gouzy J."/>
            <person name="Parra G."/>
            <person name="Lardier G."/>
            <person name="Chapple C."/>
            <person name="McKernan K.J."/>
            <person name="McEwan P."/>
            <person name="Bosak S."/>
            <person name="Kellis M."/>
            <person name="Volff J.-N."/>
            <person name="Guigo R."/>
            <person name="Zody M.C."/>
            <person name="Mesirov J."/>
            <person name="Lindblad-Toh K."/>
            <person name="Birren B."/>
            <person name="Nusbaum C."/>
            <person name="Kahn D."/>
            <person name="Robinson-Rechavi M."/>
            <person name="Laudet V."/>
            <person name="Schachter V."/>
            <person name="Quetier F."/>
            <person name="Saurin W."/>
            <person name="Scarpelli C."/>
            <person name="Wincker P."/>
            <person name="Lander E.S."/>
            <person name="Weissenbach J."/>
            <person name="Roest Crollius H."/>
        </authorList>
    </citation>
    <scope>NUCLEOTIDE SEQUENCE [LARGE SCALE GENOMIC DNA]</scope>
</reference>
<dbReference type="PROSITE" id="PS50853">
    <property type="entry name" value="FN3"/>
    <property type="match status" value="1"/>
</dbReference>
<dbReference type="KEGG" id="tng:GSTEN00003074G001"/>
<dbReference type="Pfam" id="PF00041">
    <property type="entry name" value="fn3"/>
    <property type="match status" value="1"/>
</dbReference>
<proteinExistence type="predicted"/>
<sequence>RYRLAGLPGDYQEKNISSPETNYCLLKDLIIWTQYQIQVAAYTGAGLGVYSSPVTEYTLQGG</sequence>
<dbReference type="SUPFAM" id="SSF49265">
    <property type="entry name" value="Fibronectin type III"/>
    <property type="match status" value="1"/>
</dbReference>
<dbReference type="EMBL" id="CAAE01006628">
    <property type="protein sequence ID" value="CAF89241.1"/>
    <property type="molecule type" value="Genomic_DNA"/>
</dbReference>
<name>Q4TCZ1_TETNG</name>
<dbReference type="CDD" id="cd00063">
    <property type="entry name" value="FN3"/>
    <property type="match status" value="1"/>
</dbReference>
<dbReference type="InterPro" id="IPR036116">
    <property type="entry name" value="FN3_sf"/>
</dbReference>
<gene>
    <name evidence="2" type="ORF">GSTENG00003074001</name>
</gene>
<feature type="non-terminal residue" evidence="2">
    <location>
        <position position="1"/>
    </location>
</feature>
<feature type="domain" description="Fibronectin type-III" evidence="1">
    <location>
        <begin position="1"/>
        <end position="61"/>
    </location>
</feature>
<dbReference type="InterPro" id="IPR013783">
    <property type="entry name" value="Ig-like_fold"/>
</dbReference>
<protein>
    <submittedName>
        <fullName evidence="2">(spotted green pufferfish) hypothetical protein</fullName>
    </submittedName>
</protein>
<evidence type="ECO:0000259" key="1">
    <source>
        <dbReference type="PROSITE" id="PS50853"/>
    </source>
</evidence>
<dbReference type="Gene3D" id="2.60.40.10">
    <property type="entry name" value="Immunoglobulins"/>
    <property type="match status" value="1"/>
</dbReference>
<dbReference type="AlphaFoldDB" id="Q4TCZ1"/>
<accession>Q4TCZ1</accession>